<name>A0A061F6E9_THECC</name>
<evidence type="ECO:0000259" key="2">
    <source>
        <dbReference type="Pfam" id="PF13456"/>
    </source>
</evidence>
<dbReference type="InterPro" id="IPR036397">
    <property type="entry name" value="RNaseH_sf"/>
</dbReference>
<protein>
    <recommendedName>
        <fullName evidence="5">Reverse transcriptase domain-containing protein</fullName>
    </recommendedName>
</protein>
<dbReference type="InParanoid" id="A0A061F6E9"/>
<organism evidence="3 4">
    <name type="scientific">Theobroma cacao</name>
    <name type="common">Cacao</name>
    <name type="synonym">Cocoa</name>
    <dbReference type="NCBI Taxonomy" id="3641"/>
    <lineage>
        <taxon>Eukaryota</taxon>
        <taxon>Viridiplantae</taxon>
        <taxon>Streptophyta</taxon>
        <taxon>Embryophyta</taxon>
        <taxon>Tracheophyta</taxon>
        <taxon>Spermatophyta</taxon>
        <taxon>Magnoliopsida</taxon>
        <taxon>eudicotyledons</taxon>
        <taxon>Gunneridae</taxon>
        <taxon>Pentapetalae</taxon>
        <taxon>rosids</taxon>
        <taxon>malvids</taxon>
        <taxon>Malvales</taxon>
        <taxon>Malvaceae</taxon>
        <taxon>Byttnerioideae</taxon>
        <taxon>Theobroma</taxon>
    </lineage>
</organism>
<dbReference type="Proteomes" id="UP000026915">
    <property type="component" value="Chromosome 7"/>
</dbReference>
<dbReference type="SUPFAM" id="SSF56219">
    <property type="entry name" value="DNase I-like"/>
    <property type="match status" value="1"/>
</dbReference>
<dbReference type="PANTHER" id="PTHR33710:SF64">
    <property type="entry name" value="ENDONUCLEASE_EXONUCLEASE_PHOSPHATASE DOMAIN-CONTAINING PROTEIN"/>
    <property type="match status" value="1"/>
</dbReference>
<dbReference type="Gramene" id="EOY12945">
    <property type="protein sequence ID" value="EOY12945"/>
    <property type="gene ID" value="TCM_031450"/>
</dbReference>
<dbReference type="CDD" id="cd06222">
    <property type="entry name" value="RNase_H_like"/>
    <property type="match status" value="1"/>
</dbReference>
<dbReference type="InterPro" id="IPR002156">
    <property type="entry name" value="RNaseH_domain"/>
</dbReference>
<dbReference type="Gene3D" id="3.60.10.10">
    <property type="entry name" value="Endonuclease/exonuclease/phosphatase"/>
    <property type="match status" value="1"/>
</dbReference>
<dbReference type="InterPro" id="IPR012337">
    <property type="entry name" value="RNaseH-like_sf"/>
</dbReference>
<proteinExistence type="predicted"/>
<dbReference type="AlphaFoldDB" id="A0A061F6E9"/>
<dbReference type="InterPro" id="IPR000477">
    <property type="entry name" value="RT_dom"/>
</dbReference>
<dbReference type="GO" id="GO:0003676">
    <property type="term" value="F:nucleic acid binding"/>
    <property type="evidence" value="ECO:0007669"/>
    <property type="project" value="InterPro"/>
</dbReference>
<gene>
    <name evidence="3" type="ORF">TCM_031450</name>
</gene>
<dbReference type="eggNOG" id="KOG1075">
    <property type="taxonomic scope" value="Eukaryota"/>
</dbReference>
<reference evidence="3 4" key="1">
    <citation type="journal article" date="2013" name="Genome Biol.">
        <title>The genome sequence of the most widely cultivated cacao type and its use to identify candidate genes regulating pod color.</title>
        <authorList>
            <person name="Motamayor J.C."/>
            <person name="Mockaitis K."/>
            <person name="Schmutz J."/>
            <person name="Haiminen N."/>
            <person name="Iii D.L."/>
            <person name="Cornejo O."/>
            <person name="Findley S.D."/>
            <person name="Zheng P."/>
            <person name="Utro F."/>
            <person name="Royaert S."/>
            <person name="Saski C."/>
            <person name="Jenkins J."/>
            <person name="Podicheti R."/>
            <person name="Zhao M."/>
            <person name="Scheffler B.E."/>
            <person name="Stack J.C."/>
            <person name="Feltus F.A."/>
            <person name="Mustiga G.M."/>
            <person name="Amores F."/>
            <person name="Phillips W."/>
            <person name="Marelli J.P."/>
            <person name="May G.D."/>
            <person name="Shapiro H."/>
            <person name="Ma J."/>
            <person name="Bustamante C.D."/>
            <person name="Schnell R.J."/>
            <person name="Main D."/>
            <person name="Gilbert D."/>
            <person name="Parida L."/>
            <person name="Kuhn D.N."/>
        </authorList>
    </citation>
    <scope>NUCLEOTIDE SEQUENCE [LARGE SCALE GENOMIC DNA]</scope>
    <source>
        <strain evidence="4">cv. Matina 1-6</strain>
    </source>
</reference>
<dbReference type="Pfam" id="PF13456">
    <property type="entry name" value="RVT_3"/>
    <property type="match status" value="1"/>
</dbReference>
<dbReference type="InterPro" id="IPR036691">
    <property type="entry name" value="Endo/exonu/phosph_ase_sf"/>
</dbReference>
<evidence type="ECO:0008006" key="5">
    <source>
        <dbReference type="Google" id="ProtNLM"/>
    </source>
</evidence>
<feature type="domain" description="Reverse transcriptase" evidence="1">
    <location>
        <begin position="376"/>
        <end position="538"/>
    </location>
</feature>
<keyword evidence="4" id="KW-1185">Reference proteome</keyword>
<evidence type="ECO:0000313" key="3">
    <source>
        <dbReference type="EMBL" id="EOY12945.1"/>
    </source>
</evidence>
<dbReference type="OMA" id="CISTARI"/>
<dbReference type="PANTHER" id="PTHR33710">
    <property type="entry name" value="BNAC02G09200D PROTEIN"/>
    <property type="match status" value="1"/>
</dbReference>
<evidence type="ECO:0000313" key="4">
    <source>
        <dbReference type="Proteomes" id="UP000026915"/>
    </source>
</evidence>
<dbReference type="InterPro" id="IPR044730">
    <property type="entry name" value="RNase_H-like_dom_plant"/>
</dbReference>
<dbReference type="Gene3D" id="3.30.420.10">
    <property type="entry name" value="Ribonuclease H-like superfamily/Ribonuclease H"/>
    <property type="match status" value="1"/>
</dbReference>
<evidence type="ECO:0000259" key="1">
    <source>
        <dbReference type="Pfam" id="PF00078"/>
    </source>
</evidence>
<dbReference type="Pfam" id="PF00078">
    <property type="entry name" value="RVT_1"/>
    <property type="match status" value="1"/>
</dbReference>
<dbReference type="EMBL" id="CM001885">
    <property type="protein sequence ID" value="EOY12945.1"/>
    <property type="molecule type" value="Genomic_DNA"/>
</dbReference>
<dbReference type="SUPFAM" id="SSF53098">
    <property type="entry name" value="Ribonuclease H-like"/>
    <property type="match status" value="1"/>
</dbReference>
<dbReference type="HOGENOM" id="CLU_312260_0_0_1"/>
<sequence length="940" mass="108789">MNNNSLIKQGNVYTPNSVSERQALWEELQDIIKSTGVPWCLGGNFNVTMKREERIRRSYNVYDIDSFRKFIEDLGLIDMPMIGGEFTYRNFREDEAFSILDRFLVSGKFLNRFSRLVQRRLPSSLSDHNPKVVEEIGMDWGSKPFKFSNHWLDESTFLTMLKKAWEETKGDEGNIRGIWGILKDIKPAIKEWKHRELGNSQRKVEEIEMTIQEAEEALICGDNSVNWRDFVRTKRGELWKLHRDVEREWHQKSRVKWYVEGDRNTKFFHSIASSRRRSNFIPCLTIEDQTIEEPQLIKEKIMEYFQMIYREDKVVGVKEMRGNFKILERGRAEELEWEFTEVEVWEAIESCDRNKAPGPNESIKDYWPISLVGSLYKIIAKDREGGLFFKVDFEKAYDTVNCGFLDFVLDKMRFGGKWRSWIRTCISTARISVLVNRVPTRQFRMRRGLRQRCLLSSFLFNCVTEAFSVLMSEAISVGLCKGIEMGHRGLILSHLQFADDTAIMCKPKWESIKNVKRILRCFQLITSLQINFQKSSLFGVGLEERMVVDSVLRGGLGYILGRGDYLNFWSDEWIEGIILKQLCPRIFTLATNKLGKWENLMNIINVHLVVEGYEDTVMWKWSLSGKYSVSSFCRFLASRDRQVNNLWSKVWQGNVSMKVKVFSWCLLKGKVVVKAELVKRGLLKADSAICVLWDKRVWRLAFFAIVWTIWLMRNEIVFQGKNWDEDQCRDLVRVRVAWRAKAKWPVDFQQLEQNIRCPEVNRLHTRIRESRQMVEWEPPSRGFLKFNVNGAARGNLGQAAIGGVLRDEEGVVKILFSIPIGFFEANTAEVMAIKEAFKLFGASIWVKSHCLIVESDSKNAINVLYSGVGTLALEMINNSLGFFADFLYKLMGLCVLLLDGALTLPCSALQRASLLELCSLRCAGMAGSGDVFLEALALNL</sequence>
<dbReference type="GO" id="GO:0004523">
    <property type="term" value="F:RNA-DNA hybrid ribonuclease activity"/>
    <property type="evidence" value="ECO:0007669"/>
    <property type="project" value="InterPro"/>
</dbReference>
<feature type="domain" description="RNase H type-1" evidence="2">
    <location>
        <begin position="787"/>
        <end position="866"/>
    </location>
</feature>
<accession>A0A061F6E9</accession>